<keyword evidence="2" id="KW-1185">Reference proteome</keyword>
<proteinExistence type="predicted"/>
<sequence>MPYHLAVELRRHQLGEFRSDPVAKVGGHPATVSATVSRMSAPSEVNVISTLPPSSFGKAYLKAFEVPLRDGDQSLCHSVRADRTTAGGEMLCNGAPDFDNRVEEPVVQVDDIEADSDEFEAVFDRDRDPDFLTIEYDSLLLHNKPQARHTGAPS</sequence>
<reference evidence="1 2" key="1">
    <citation type="submission" date="2020-08" db="EMBL/GenBank/DDBJ databases">
        <title>Genomic Encyclopedia of Type Strains, Phase IV (KMG-V): Genome sequencing to study the core and pangenomes of soil and plant-associated prokaryotes.</title>
        <authorList>
            <person name="Whitman W."/>
        </authorList>
    </citation>
    <scope>NUCLEOTIDE SEQUENCE [LARGE SCALE GENOMIC DNA]</scope>
    <source>
        <strain evidence="1 2">SEMIA 4074</strain>
    </source>
</reference>
<organism evidence="1 2">
    <name type="scientific">Rhizobium aethiopicum</name>
    <dbReference type="NCBI Taxonomy" id="1138170"/>
    <lineage>
        <taxon>Bacteria</taxon>
        <taxon>Pseudomonadati</taxon>
        <taxon>Pseudomonadota</taxon>
        <taxon>Alphaproteobacteria</taxon>
        <taxon>Hyphomicrobiales</taxon>
        <taxon>Rhizobiaceae</taxon>
        <taxon>Rhizobium/Agrobacterium group</taxon>
        <taxon>Rhizobium</taxon>
    </lineage>
</organism>
<name>A0A7W6MEI8_9HYPH</name>
<dbReference type="EMBL" id="JACIFV010000001">
    <property type="protein sequence ID" value="MBB4190231.1"/>
    <property type="molecule type" value="Genomic_DNA"/>
</dbReference>
<dbReference type="Proteomes" id="UP000524492">
    <property type="component" value="Unassembled WGS sequence"/>
</dbReference>
<gene>
    <name evidence="1" type="ORF">GGD53_000347</name>
</gene>
<dbReference type="AlphaFoldDB" id="A0A7W6MEI8"/>
<comment type="caution">
    <text evidence="1">The sequence shown here is derived from an EMBL/GenBank/DDBJ whole genome shotgun (WGS) entry which is preliminary data.</text>
</comment>
<evidence type="ECO:0000313" key="2">
    <source>
        <dbReference type="Proteomes" id="UP000524492"/>
    </source>
</evidence>
<accession>A0A7W6MEI8</accession>
<evidence type="ECO:0000313" key="1">
    <source>
        <dbReference type="EMBL" id="MBB4190231.1"/>
    </source>
</evidence>
<protein>
    <submittedName>
        <fullName evidence="1">Uncharacterized protein</fullName>
    </submittedName>
</protein>